<evidence type="ECO:0000313" key="2">
    <source>
        <dbReference type="Proteomes" id="UP000542674"/>
    </source>
</evidence>
<keyword evidence="2" id="KW-1185">Reference proteome</keyword>
<dbReference type="EMBL" id="JACHJS010000001">
    <property type="protein sequence ID" value="MBB4969528.1"/>
    <property type="molecule type" value="Genomic_DNA"/>
</dbReference>
<accession>A0A7W7X048</accession>
<name>A0A7W7X048_9PSEU</name>
<comment type="caution">
    <text evidence="1">The sequence shown here is derived from an EMBL/GenBank/DDBJ whole genome shotgun (WGS) entry which is preliminary data.</text>
</comment>
<dbReference type="RefSeq" id="WP_312865970.1">
    <property type="nucleotide sequence ID" value="NZ_BAABAI010000035.1"/>
</dbReference>
<organism evidence="1 2">
    <name type="scientific">Saccharothrix violaceirubra</name>
    <dbReference type="NCBI Taxonomy" id="413306"/>
    <lineage>
        <taxon>Bacteria</taxon>
        <taxon>Bacillati</taxon>
        <taxon>Actinomycetota</taxon>
        <taxon>Actinomycetes</taxon>
        <taxon>Pseudonocardiales</taxon>
        <taxon>Pseudonocardiaceae</taxon>
        <taxon>Saccharothrix</taxon>
    </lineage>
</organism>
<sequence>MDESRRNDTYYLAAAIVDPKDLTVLRKRLGGLLLPGQYELHFKKEMPSRRKEILSRLVEWQAKAVIHQASCGRDVEAARQACVARLAEDLIDVNCVRLVLDSREERDVFDMRTIRTTLGKYPRASGFIYEHMSSTRESLLWIADAVAWSHGAGGDWARRVRPVVEEVVWVDIRP</sequence>
<reference evidence="1 2" key="1">
    <citation type="submission" date="2020-08" db="EMBL/GenBank/DDBJ databases">
        <title>Sequencing the genomes of 1000 actinobacteria strains.</title>
        <authorList>
            <person name="Klenk H.-P."/>
        </authorList>
    </citation>
    <scope>NUCLEOTIDE SEQUENCE [LARGE SCALE GENOMIC DNA]</scope>
    <source>
        <strain evidence="1 2">DSM 45084</strain>
    </source>
</reference>
<dbReference type="Proteomes" id="UP000542674">
    <property type="component" value="Unassembled WGS sequence"/>
</dbReference>
<gene>
    <name evidence="1" type="ORF">F4559_006887</name>
</gene>
<proteinExistence type="predicted"/>
<protein>
    <submittedName>
        <fullName evidence="1">Uncharacterized protein</fullName>
    </submittedName>
</protein>
<evidence type="ECO:0000313" key="1">
    <source>
        <dbReference type="EMBL" id="MBB4969528.1"/>
    </source>
</evidence>
<dbReference type="AlphaFoldDB" id="A0A7W7X048"/>